<gene>
    <name evidence="8" type="ORF">EJB05_01976</name>
</gene>
<reference evidence="8 9" key="1">
    <citation type="journal article" date="2019" name="Sci. Rep.">
        <title>A high-quality genome of Eragrostis curvula grass provides insights into Poaceae evolution and supports new strategies to enhance forage quality.</title>
        <authorList>
            <person name="Carballo J."/>
            <person name="Santos B.A.C.M."/>
            <person name="Zappacosta D."/>
            <person name="Garbus I."/>
            <person name="Selva J.P."/>
            <person name="Gallo C.A."/>
            <person name="Diaz A."/>
            <person name="Albertini E."/>
            <person name="Caccamo M."/>
            <person name="Echenique V."/>
        </authorList>
    </citation>
    <scope>NUCLEOTIDE SEQUENCE [LARGE SCALE GENOMIC DNA]</scope>
    <source>
        <strain evidence="9">cv. Victoria</strain>
        <tissue evidence="8">Leaf</tissue>
    </source>
</reference>
<dbReference type="InterPro" id="IPR000262">
    <property type="entry name" value="FMN-dep_DH"/>
</dbReference>
<dbReference type="Pfam" id="PF01070">
    <property type="entry name" value="FMN_dh"/>
    <property type="match status" value="1"/>
</dbReference>
<evidence type="ECO:0000313" key="9">
    <source>
        <dbReference type="Proteomes" id="UP000324897"/>
    </source>
</evidence>
<keyword evidence="4" id="KW-0285">Flavoprotein</keyword>
<dbReference type="Gene3D" id="3.20.20.70">
    <property type="entry name" value="Aldolase class I"/>
    <property type="match status" value="1"/>
</dbReference>
<dbReference type="Gramene" id="TVU50599">
    <property type="protein sequence ID" value="TVU50599"/>
    <property type="gene ID" value="EJB05_01976"/>
</dbReference>
<keyword evidence="3" id="KW-0323">Glycolate pathway</keyword>
<dbReference type="InterPro" id="IPR013785">
    <property type="entry name" value="Aldolase_TIM"/>
</dbReference>
<evidence type="ECO:0000256" key="6">
    <source>
        <dbReference type="ARBA" id="ARBA00036241"/>
    </source>
</evidence>
<evidence type="ECO:0000256" key="4">
    <source>
        <dbReference type="ARBA" id="ARBA00022630"/>
    </source>
</evidence>
<dbReference type="Proteomes" id="UP000324897">
    <property type="component" value="Chromosome 6"/>
</dbReference>
<dbReference type="GO" id="GO:0005777">
    <property type="term" value="C:peroxisome"/>
    <property type="evidence" value="ECO:0007669"/>
    <property type="project" value="TreeGrafter"/>
</dbReference>
<comment type="caution">
    <text evidence="8">The sequence shown here is derived from an EMBL/GenBank/DDBJ whole genome shotgun (WGS) entry which is preliminary data.</text>
</comment>
<evidence type="ECO:0000313" key="8">
    <source>
        <dbReference type="EMBL" id="TVU50599.1"/>
    </source>
</evidence>
<dbReference type="OrthoDB" id="694131at2759"/>
<keyword evidence="9" id="KW-1185">Reference proteome</keyword>
<protein>
    <recommendedName>
        <fullName evidence="7">FMN-dependent dehydrogenase domain-containing protein</fullName>
    </recommendedName>
</protein>
<comment type="catalytic activity">
    <reaction evidence="6">
        <text>glycolate + O2 = glyoxylate + H2O2</text>
        <dbReference type="Rhea" id="RHEA:25311"/>
        <dbReference type="ChEBI" id="CHEBI:15379"/>
        <dbReference type="ChEBI" id="CHEBI:16240"/>
        <dbReference type="ChEBI" id="CHEBI:29805"/>
        <dbReference type="ChEBI" id="CHEBI:36655"/>
        <dbReference type="EC" id="1.1.3.15"/>
    </reaction>
    <physiologicalReaction direction="left-to-right" evidence="6">
        <dbReference type="Rhea" id="RHEA:25312"/>
    </physiologicalReaction>
</comment>
<comment type="cofactor">
    <cofactor evidence="1">
        <name>FMN</name>
        <dbReference type="ChEBI" id="CHEBI:58210"/>
    </cofactor>
</comment>
<dbReference type="GO" id="GO:0003973">
    <property type="term" value="F:(S)-2-hydroxy-acid oxidase activity"/>
    <property type="evidence" value="ECO:0007669"/>
    <property type="project" value="UniProtKB-EC"/>
</dbReference>
<evidence type="ECO:0000256" key="1">
    <source>
        <dbReference type="ARBA" id="ARBA00001917"/>
    </source>
</evidence>
<dbReference type="GO" id="GO:0009854">
    <property type="term" value="P:oxidative photosynthetic carbon pathway"/>
    <property type="evidence" value="ECO:0007669"/>
    <property type="project" value="UniProtKB-KW"/>
</dbReference>
<evidence type="ECO:0000259" key="7">
    <source>
        <dbReference type="Pfam" id="PF01070"/>
    </source>
</evidence>
<accession>A0A5J9WQY7</accession>
<comment type="pathway">
    <text evidence="2">Photosynthesis; photorespiration; glycine from 2-phosphoglycolate: step 2/3.</text>
</comment>
<dbReference type="AlphaFoldDB" id="A0A5J9WQY7"/>
<name>A0A5J9WQY7_9POAL</name>
<proteinExistence type="predicted"/>
<dbReference type="PANTHER" id="PTHR10578">
    <property type="entry name" value="S -2-HYDROXY-ACID OXIDASE-RELATED"/>
    <property type="match status" value="1"/>
</dbReference>
<keyword evidence="5" id="KW-0288">FMN</keyword>
<evidence type="ECO:0000256" key="2">
    <source>
        <dbReference type="ARBA" id="ARBA00004923"/>
    </source>
</evidence>
<dbReference type="PANTHER" id="PTHR10578:SF107">
    <property type="entry name" value="2-HYDROXYACID OXIDASE 1"/>
    <property type="match status" value="1"/>
</dbReference>
<dbReference type="SUPFAM" id="SSF51395">
    <property type="entry name" value="FMN-linked oxidoreductases"/>
    <property type="match status" value="1"/>
</dbReference>
<organism evidence="8 9">
    <name type="scientific">Eragrostis curvula</name>
    <name type="common">weeping love grass</name>
    <dbReference type="NCBI Taxonomy" id="38414"/>
    <lineage>
        <taxon>Eukaryota</taxon>
        <taxon>Viridiplantae</taxon>
        <taxon>Streptophyta</taxon>
        <taxon>Embryophyta</taxon>
        <taxon>Tracheophyta</taxon>
        <taxon>Spermatophyta</taxon>
        <taxon>Magnoliopsida</taxon>
        <taxon>Liliopsida</taxon>
        <taxon>Poales</taxon>
        <taxon>Poaceae</taxon>
        <taxon>PACMAD clade</taxon>
        <taxon>Chloridoideae</taxon>
        <taxon>Eragrostideae</taxon>
        <taxon>Eragrostidinae</taxon>
        <taxon>Eragrostis</taxon>
    </lineage>
</organism>
<sequence length="82" mass="9604">MGDVTNIMEYQVIVKMVYNYASGAEDEWTLKENREAFFRILFRPCILIDVSKINMTPHLYLGSRYQCPLSVAIVEFYPYNLA</sequence>
<evidence type="ECO:0000256" key="3">
    <source>
        <dbReference type="ARBA" id="ARBA00022594"/>
    </source>
</evidence>
<dbReference type="EMBL" id="RWGY01000002">
    <property type="protein sequence ID" value="TVU50599.1"/>
    <property type="molecule type" value="Genomic_DNA"/>
</dbReference>
<evidence type="ECO:0000256" key="5">
    <source>
        <dbReference type="ARBA" id="ARBA00022643"/>
    </source>
</evidence>
<feature type="domain" description="FMN-dependent dehydrogenase" evidence="7">
    <location>
        <begin position="14"/>
        <end position="72"/>
    </location>
</feature>